<evidence type="ECO:0000256" key="5">
    <source>
        <dbReference type="ARBA" id="ARBA00023136"/>
    </source>
</evidence>
<dbReference type="Proteomes" id="UP000887575">
    <property type="component" value="Unassembled WGS sequence"/>
</dbReference>
<keyword evidence="4 9" id="KW-1133">Transmembrane helix</keyword>
<reference evidence="12" key="1">
    <citation type="submission" date="2024-02" db="UniProtKB">
        <authorList>
            <consortium name="WormBaseParasite"/>
        </authorList>
    </citation>
    <scope>IDENTIFICATION</scope>
</reference>
<keyword evidence="10" id="KW-0732">Signal</keyword>
<dbReference type="GO" id="GO:0005886">
    <property type="term" value="C:plasma membrane"/>
    <property type="evidence" value="ECO:0007669"/>
    <property type="project" value="TreeGrafter"/>
</dbReference>
<dbReference type="Gene3D" id="4.10.400.10">
    <property type="entry name" value="Low-density Lipoprotein Receptor"/>
    <property type="match status" value="2"/>
</dbReference>
<evidence type="ECO:0000256" key="3">
    <source>
        <dbReference type="ARBA" id="ARBA00022737"/>
    </source>
</evidence>
<keyword evidence="2 9" id="KW-0812">Transmembrane</keyword>
<evidence type="ECO:0000256" key="7">
    <source>
        <dbReference type="PROSITE-ProRule" id="PRU00124"/>
    </source>
</evidence>
<feature type="signal peptide" evidence="10">
    <location>
        <begin position="1"/>
        <end position="19"/>
    </location>
</feature>
<evidence type="ECO:0000256" key="9">
    <source>
        <dbReference type="SAM" id="Phobius"/>
    </source>
</evidence>
<accession>A0AAF3E7Y2</accession>
<comment type="caution">
    <text evidence="7">Lacks conserved residue(s) required for the propagation of feature annotation.</text>
</comment>
<dbReference type="CDD" id="cd00112">
    <property type="entry name" value="LDLa"/>
    <property type="match status" value="2"/>
</dbReference>
<dbReference type="GO" id="GO:0016192">
    <property type="term" value="P:vesicle-mediated transport"/>
    <property type="evidence" value="ECO:0007669"/>
    <property type="project" value="UniProtKB-ARBA"/>
</dbReference>
<evidence type="ECO:0000256" key="4">
    <source>
        <dbReference type="ARBA" id="ARBA00022989"/>
    </source>
</evidence>
<dbReference type="InterPro" id="IPR036055">
    <property type="entry name" value="LDL_receptor-like_sf"/>
</dbReference>
<keyword evidence="6" id="KW-1015">Disulfide bond</keyword>
<feature type="region of interest" description="Disordered" evidence="8">
    <location>
        <begin position="829"/>
        <end position="852"/>
    </location>
</feature>
<evidence type="ECO:0000313" key="12">
    <source>
        <dbReference type="WBParaSite" id="MBELARI_LOCUS10033"/>
    </source>
</evidence>
<evidence type="ECO:0000313" key="11">
    <source>
        <dbReference type="Proteomes" id="UP000887575"/>
    </source>
</evidence>
<feature type="compositionally biased region" description="Basic and acidic residues" evidence="8">
    <location>
        <begin position="898"/>
        <end position="916"/>
    </location>
</feature>
<feature type="region of interest" description="Disordered" evidence="8">
    <location>
        <begin position="972"/>
        <end position="992"/>
    </location>
</feature>
<dbReference type="WBParaSite" id="MBELARI_LOCUS10033">
    <property type="protein sequence ID" value="MBELARI_LOCUS10033"/>
    <property type="gene ID" value="MBELARI_LOCUS10033"/>
</dbReference>
<feature type="compositionally biased region" description="Low complexity" evidence="8">
    <location>
        <begin position="1154"/>
        <end position="1165"/>
    </location>
</feature>
<dbReference type="SUPFAM" id="SSF57424">
    <property type="entry name" value="LDL receptor-like module"/>
    <property type="match status" value="2"/>
</dbReference>
<dbReference type="Pfam" id="PF00057">
    <property type="entry name" value="Ldl_recept_a"/>
    <property type="match status" value="1"/>
</dbReference>
<comment type="subcellular location">
    <subcellularLocation>
        <location evidence="1">Membrane</location>
        <topology evidence="1">Single-pass membrane protein</topology>
    </subcellularLocation>
</comment>
<keyword evidence="5 9" id="KW-0472">Membrane</keyword>
<proteinExistence type="predicted"/>
<feature type="region of interest" description="Disordered" evidence="8">
    <location>
        <begin position="709"/>
        <end position="785"/>
    </location>
</feature>
<keyword evidence="3" id="KW-0677">Repeat</keyword>
<sequence>MSIFSVFFLFLLLPHLVYVQFLSTRTLGLRVPGLCPAGCFDCGFGRRCVSITAFHDGRPDCPDGSDEWCLPGFIKCGSYCVEPKYLSACLFNPRCDGKQNQPAFCAQSKEKLCREKNKFPCKSYGECVPWSWVRDGKAQCIDGSDENDADYISVLERGWKAHLDKVHQGFGNDTNPLPTGYPLPPIPPGNELEPFHPLSPILPEIPVGATTLNSSDPTHISVNPQPKDKGGSWQGNGVTPIHPQIGRPSTESPVIFIPGRWSNRPPTAPTQVTHYPGEPAIVHPTLIPFDYTPSQIQPQPDFGQSPFVSPPAVPLSQTRSSWSQKPWIWPPPYGFTHSTQTLMTTTTSTTPLSVGITVINPVITTINIHGHHGGRILTTSTTTTTTTTRSDEQITDEGFVNDTTISSTIQAETSTAVNMIIPLETMTIDSVIDESILRCEKAFKEEVEEGVKNEEVLCKCPPGQMADAQGKCNDSSISTVIVNKMNPPCNASTWDRFDQTNLGQFISLKLKRLENVSGVCVVEAIPDGQALVRIICQPWCNLELVNLALLKEANISTPFDSENSCTCKEGTNDTEPTRAGRNCWGIPDEDNCILLFNVCLVFWALCLIGAVFLLPLLYMCFSGLLKRWRKRKRKISPNVAFNTKPTVITIDNFEQTNTARLLRQTLGPRAAGVLASGRALQNMQLKSILKPSDSGIIPLSAMEDVETEIEPNTQPPTGASTTLPSPADNSPQATEPPSARASSAPPPKEEPAIEEERRSLPKSGSSPRLAELASSPPLMRSQSVVHQRVGSAQSAGAVVAGAVVATAVAKAQAQTAPASPVFSIRVPAASKTAPPTPKMKEDPPSFPPLSLSSSMIDLQRQDLISSPAPSLASRASRHGQPTIWETYRVLGDQYAKPESARPESSDSLDKLIKDRYPTPPEEDLLKTVTEEIVEPIAALPSSSLPQAATSQAEKLAEMLGVSVSEGAEAVVNKEDELSTAQVEATPPTTEPKIDELATQEETSVDEAALLALSAQGGVIGGPTFTRKRLEELRKERSRLPIKKEIFIPKGIPHRKPAFTMTSTRSQLPQISSNLNEIYSQRQPRRVLYQETSTDEGSDMETLRSPNFPISAPTTMRETKFMHPSTLLKSPLSKRRTQLRAPQGYSSDVDIPMDSNRSSQNQLSSKKSSKRLVDPPEIRKRGDRSRIKPIKMPPNLAIKVTHEKEVSNPHFLPSTISKENREMEPEKERSMHSLSTHFRETTTTKPLHGILINKRKHRNGGTVSARECSTGCQWCHHGESDSSAYFMPGMRSRRDPGYYSARNHSISPARSMSNVRNSHIDLSPYFDLEKDSKKPHKEGLWWGHAHA</sequence>
<feature type="chain" id="PRO_5041973098" evidence="10">
    <location>
        <begin position="20"/>
        <end position="1346"/>
    </location>
</feature>
<dbReference type="PROSITE" id="PS50068">
    <property type="entry name" value="LDLRA_2"/>
    <property type="match status" value="2"/>
</dbReference>
<evidence type="ECO:0000256" key="8">
    <source>
        <dbReference type="SAM" id="MobiDB-lite"/>
    </source>
</evidence>
<evidence type="ECO:0000256" key="1">
    <source>
        <dbReference type="ARBA" id="ARBA00004167"/>
    </source>
</evidence>
<feature type="compositionally biased region" description="Basic and acidic residues" evidence="8">
    <location>
        <begin position="1170"/>
        <end position="1185"/>
    </location>
</feature>
<dbReference type="SMART" id="SM00192">
    <property type="entry name" value="LDLa"/>
    <property type="match status" value="2"/>
</dbReference>
<feature type="region of interest" description="Disordered" evidence="8">
    <location>
        <begin position="893"/>
        <end position="924"/>
    </location>
</feature>
<keyword evidence="11" id="KW-1185">Reference proteome</keyword>
<evidence type="ECO:0000256" key="10">
    <source>
        <dbReference type="SAM" id="SignalP"/>
    </source>
</evidence>
<dbReference type="PRINTS" id="PR00261">
    <property type="entry name" value="LDLRECEPTOR"/>
</dbReference>
<evidence type="ECO:0000256" key="2">
    <source>
        <dbReference type="ARBA" id="ARBA00022692"/>
    </source>
</evidence>
<dbReference type="InterPro" id="IPR050685">
    <property type="entry name" value="LDLR"/>
</dbReference>
<feature type="region of interest" description="Disordered" evidence="8">
    <location>
        <begin position="1121"/>
        <end position="1190"/>
    </location>
</feature>
<feature type="compositionally biased region" description="Polar residues" evidence="8">
    <location>
        <begin position="710"/>
        <end position="733"/>
    </location>
</feature>
<dbReference type="InterPro" id="IPR002172">
    <property type="entry name" value="LDrepeatLR_classA_rpt"/>
</dbReference>
<evidence type="ECO:0000256" key="6">
    <source>
        <dbReference type="ARBA" id="ARBA00023157"/>
    </source>
</evidence>
<feature type="compositionally biased region" description="Basic and acidic residues" evidence="8">
    <location>
        <begin position="747"/>
        <end position="759"/>
    </location>
</feature>
<organism evidence="11 12">
    <name type="scientific">Mesorhabditis belari</name>
    <dbReference type="NCBI Taxonomy" id="2138241"/>
    <lineage>
        <taxon>Eukaryota</taxon>
        <taxon>Metazoa</taxon>
        <taxon>Ecdysozoa</taxon>
        <taxon>Nematoda</taxon>
        <taxon>Chromadorea</taxon>
        <taxon>Rhabditida</taxon>
        <taxon>Rhabditina</taxon>
        <taxon>Rhabditomorpha</taxon>
        <taxon>Rhabditoidea</taxon>
        <taxon>Rhabditidae</taxon>
        <taxon>Mesorhabditinae</taxon>
        <taxon>Mesorhabditis</taxon>
    </lineage>
</organism>
<protein>
    <submittedName>
        <fullName evidence="12">Uncharacterized protein</fullName>
    </submittedName>
</protein>
<name>A0AAF3E7Y2_9BILA</name>
<dbReference type="PANTHER" id="PTHR24270">
    <property type="entry name" value="LOW-DENSITY LIPOPROTEIN RECEPTOR-RELATED"/>
    <property type="match status" value="1"/>
</dbReference>
<feature type="transmembrane region" description="Helical" evidence="9">
    <location>
        <begin position="600"/>
        <end position="625"/>
    </location>
</feature>